<feature type="region of interest" description="Disordered" evidence="3">
    <location>
        <begin position="115"/>
        <end position="153"/>
    </location>
</feature>
<feature type="compositionally biased region" description="Acidic residues" evidence="3">
    <location>
        <begin position="20"/>
        <end position="35"/>
    </location>
</feature>
<evidence type="ECO:0000256" key="1">
    <source>
        <dbReference type="ARBA" id="ARBA00004613"/>
    </source>
</evidence>
<dbReference type="PANTHER" id="PTHR38340:SF1">
    <property type="entry name" value="S-LAYER PROTEIN"/>
    <property type="match status" value="1"/>
</dbReference>
<dbReference type="Proteomes" id="UP000479043">
    <property type="component" value="Unassembled WGS sequence"/>
</dbReference>
<evidence type="ECO:0000256" key="4">
    <source>
        <dbReference type="SAM" id="SignalP"/>
    </source>
</evidence>
<dbReference type="RefSeq" id="WP_160973876.1">
    <property type="nucleotide sequence ID" value="NZ_WWEN01000005.1"/>
</dbReference>
<dbReference type="EMBL" id="WWEN01000005">
    <property type="protein sequence ID" value="MYM56076.1"/>
    <property type="molecule type" value="Genomic_DNA"/>
</dbReference>
<sequence length="512" mass="52411">MELLLLATLLIGVPLFASDTSEDEPADNETVEEPLDLTGSDQRDTLEGGALNDTISGAGDSDSLLGHEGDDLLDGGEGQDRIFGADGNDTVYGGTGADIIDGGAGNDWIDAGTMADSVNGGDHSDTLIGGSGHDTLAGDAPQQGIGGDQPGNDLLYGDAGNDWLGGNGGTDTLIGGDGDDKIIDFDLAYYDGPNESLVDGGAGNDTIQVDAGSTITGGDGEDEIMVYQTQDSSSVTEITDFDPAEDRLQIVLELETETTDQFSVSDTEDGTGAEILLGDNVIATLPGAAGLQESDVEFVVVLAPSVDDYQDGAANTTITGNGSDNILQGGDGDDALLLANGQGIYYQVGSNGGEDMAFGGAGNDTLEGQGGLYDSSAWDDEGNWVEAHLTNQADTLIGGAGDDVFLSYNGNELTGGEGADVFGIAHETPEHTENLAFAPTVITDFDPAEDSIAVQMGPIYGWSSYETVSVEVWEDGTGADILLDGAVVAQVHGGQSLTADQIQQVQALTDLP</sequence>
<proteinExistence type="predicted"/>
<evidence type="ECO:0000256" key="3">
    <source>
        <dbReference type="SAM" id="MobiDB-lite"/>
    </source>
</evidence>
<dbReference type="InterPro" id="IPR018511">
    <property type="entry name" value="Hemolysin-typ_Ca-bd_CS"/>
</dbReference>
<feature type="signal peptide" evidence="4">
    <location>
        <begin position="1"/>
        <end position="17"/>
    </location>
</feature>
<dbReference type="PANTHER" id="PTHR38340">
    <property type="entry name" value="S-LAYER PROTEIN"/>
    <property type="match status" value="1"/>
</dbReference>
<dbReference type="Gene3D" id="2.150.10.10">
    <property type="entry name" value="Serralysin-like metalloprotease, C-terminal"/>
    <property type="match status" value="4"/>
</dbReference>
<comment type="subcellular location">
    <subcellularLocation>
        <location evidence="1">Secreted</location>
    </subcellularLocation>
</comment>
<dbReference type="InterPro" id="IPR001343">
    <property type="entry name" value="Hemolysn_Ca-bd"/>
</dbReference>
<feature type="chain" id="PRO_5027051795" evidence="4">
    <location>
        <begin position="18"/>
        <end position="512"/>
    </location>
</feature>
<reference evidence="5 6" key="1">
    <citation type="submission" date="2020-01" db="EMBL/GenBank/DDBJ databases">
        <authorList>
            <person name="Chen S."/>
        </authorList>
    </citation>
    <scope>NUCLEOTIDE SEQUENCE [LARGE SCALE GENOMIC DNA]</scope>
    <source>
        <strain evidence="5 6">GS-10</strain>
    </source>
</reference>
<dbReference type="InterPro" id="IPR011049">
    <property type="entry name" value="Serralysin-like_metalloprot_C"/>
</dbReference>
<comment type="caution">
    <text evidence="5">The sequence shown here is derived from an EMBL/GenBank/DDBJ whole genome shotgun (WGS) entry which is preliminary data.</text>
</comment>
<dbReference type="PROSITE" id="PS00330">
    <property type="entry name" value="HEMOLYSIN_CALCIUM"/>
    <property type="match status" value="1"/>
</dbReference>
<evidence type="ECO:0000256" key="2">
    <source>
        <dbReference type="ARBA" id="ARBA00022525"/>
    </source>
</evidence>
<gene>
    <name evidence="5" type="ORF">GR167_12235</name>
</gene>
<dbReference type="AlphaFoldDB" id="A0A6L8LM40"/>
<dbReference type="InterPro" id="IPR050557">
    <property type="entry name" value="RTX_toxin/Mannuronan_C5-epim"/>
</dbReference>
<evidence type="ECO:0000313" key="6">
    <source>
        <dbReference type="Proteomes" id="UP000479043"/>
    </source>
</evidence>
<organism evidence="5 6">
    <name type="scientific">Thalassovita mangrovi</name>
    <dbReference type="NCBI Taxonomy" id="2692236"/>
    <lineage>
        <taxon>Bacteria</taxon>
        <taxon>Pseudomonadati</taxon>
        <taxon>Pseudomonadota</taxon>
        <taxon>Alphaproteobacteria</taxon>
        <taxon>Rhodobacterales</taxon>
        <taxon>Roseobacteraceae</taxon>
        <taxon>Thalassovita</taxon>
    </lineage>
</organism>
<keyword evidence="4" id="KW-0732">Signal</keyword>
<dbReference type="Pfam" id="PF00353">
    <property type="entry name" value="HemolysinCabind"/>
    <property type="match status" value="7"/>
</dbReference>
<protein>
    <submittedName>
        <fullName evidence="5">Uncharacterized protein</fullName>
    </submittedName>
</protein>
<dbReference type="SUPFAM" id="SSF51120">
    <property type="entry name" value="beta-Roll"/>
    <property type="match status" value="2"/>
</dbReference>
<keyword evidence="2" id="KW-0964">Secreted</keyword>
<dbReference type="GO" id="GO:0005509">
    <property type="term" value="F:calcium ion binding"/>
    <property type="evidence" value="ECO:0007669"/>
    <property type="project" value="InterPro"/>
</dbReference>
<evidence type="ECO:0000313" key="5">
    <source>
        <dbReference type="EMBL" id="MYM56076.1"/>
    </source>
</evidence>
<feature type="region of interest" description="Disordered" evidence="3">
    <location>
        <begin position="19"/>
        <end position="87"/>
    </location>
</feature>
<name>A0A6L8LM40_9RHOB</name>
<dbReference type="PRINTS" id="PR00313">
    <property type="entry name" value="CABNDNGRPT"/>
</dbReference>
<accession>A0A6L8LM40</accession>
<dbReference type="GO" id="GO:0005576">
    <property type="term" value="C:extracellular region"/>
    <property type="evidence" value="ECO:0007669"/>
    <property type="project" value="UniProtKB-SubCell"/>
</dbReference>
<keyword evidence="6" id="KW-1185">Reference proteome</keyword>